<dbReference type="Pfam" id="PF00313">
    <property type="entry name" value="CSD"/>
    <property type="match status" value="1"/>
</dbReference>
<comment type="subcellular location">
    <subcellularLocation>
        <location evidence="1 3">Cytoplasm</location>
    </subcellularLocation>
</comment>
<dbReference type="AlphaFoldDB" id="A0A0R2ITN7"/>
<dbReference type="PANTHER" id="PTHR11544">
    <property type="entry name" value="COLD SHOCK DOMAIN CONTAINING PROTEINS"/>
    <property type="match status" value="1"/>
</dbReference>
<dbReference type="PRINTS" id="PR00050">
    <property type="entry name" value="COLDSHOCK"/>
</dbReference>
<name>A0A0R2ITN7_9LACO</name>
<dbReference type="InterPro" id="IPR002059">
    <property type="entry name" value="CSP_DNA-bd"/>
</dbReference>
<evidence type="ECO:0000256" key="3">
    <source>
        <dbReference type="RuleBase" id="RU000408"/>
    </source>
</evidence>
<dbReference type="InterPro" id="IPR012340">
    <property type="entry name" value="NA-bd_OB-fold"/>
</dbReference>
<keyword evidence="2" id="KW-0963">Cytoplasm</keyword>
<evidence type="ECO:0000259" key="4">
    <source>
        <dbReference type="PROSITE" id="PS51857"/>
    </source>
</evidence>
<sequence length="84" mass="9123">MEHGTVKSFDENRGFGFIVLDDGTEVFVHYSAIEGEGFRVLKAGDQVSLMVVQGAKGLQAVKVSVIDDQNSSETPIINADKHEN</sequence>
<comment type="caution">
    <text evidence="5">The sequence shown here is derived from an EMBL/GenBank/DDBJ whole genome shotgun (WGS) entry which is preliminary data.</text>
</comment>
<keyword evidence="6" id="KW-1185">Reference proteome</keyword>
<dbReference type="STRING" id="319652.IV80_GL000373"/>
<dbReference type="InterPro" id="IPR011129">
    <property type="entry name" value="CSD"/>
</dbReference>
<evidence type="ECO:0000256" key="1">
    <source>
        <dbReference type="ARBA" id="ARBA00004496"/>
    </source>
</evidence>
<dbReference type="SMART" id="SM00357">
    <property type="entry name" value="CSP"/>
    <property type="match status" value="1"/>
</dbReference>
<protein>
    <recommendedName>
        <fullName evidence="4">CSD domain-containing protein</fullName>
    </recommendedName>
</protein>
<proteinExistence type="predicted"/>
<accession>A0A0R2ITN7</accession>
<reference evidence="5 6" key="1">
    <citation type="journal article" date="2015" name="Genome Announc.">
        <title>Expanding the biotechnology potential of lactobacilli through comparative genomics of 213 strains and associated genera.</title>
        <authorList>
            <person name="Sun Z."/>
            <person name="Harris H.M."/>
            <person name="McCann A."/>
            <person name="Guo C."/>
            <person name="Argimon S."/>
            <person name="Zhang W."/>
            <person name="Yang X."/>
            <person name="Jeffery I.B."/>
            <person name="Cooney J.C."/>
            <person name="Kagawa T.F."/>
            <person name="Liu W."/>
            <person name="Song Y."/>
            <person name="Salvetti E."/>
            <person name="Wrobel A."/>
            <person name="Rasinkangas P."/>
            <person name="Parkhill J."/>
            <person name="Rea M.C."/>
            <person name="O'Sullivan O."/>
            <person name="Ritari J."/>
            <person name="Douillard F.P."/>
            <person name="Paul Ross R."/>
            <person name="Yang R."/>
            <person name="Briner A.E."/>
            <person name="Felis G.E."/>
            <person name="de Vos W.M."/>
            <person name="Barrangou R."/>
            <person name="Klaenhammer T.R."/>
            <person name="Caufield P.W."/>
            <person name="Cui Y."/>
            <person name="Zhang H."/>
            <person name="O'Toole P.W."/>
        </authorList>
    </citation>
    <scope>NUCLEOTIDE SEQUENCE [LARGE SCALE GENOMIC DNA]</scope>
    <source>
        <strain evidence="5 6">DSM 17757</strain>
    </source>
</reference>
<dbReference type="PROSITE" id="PS00352">
    <property type="entry name" value="CSD_1"/>
    <property type="match status" value="1"/>
</dbReference>
<dbReference type="Proteomes" id="UP000051568">
    <property type="component" value="Unassembled WGS sequence"/>
</dbReference>
<evidence type="ECO:0000313" key="6">
    <source>
        <dbReference type="Proteomes" id="UP000051568"/>
    </source>
</evidence>
<dbReference type="OrthoDB" id="9805039at2"/>
<evidence type="ECO:0000313" key="5">
    <source>
        <dbReference type="EMBL" id="KRN65319.1"/>
    </source>
</evidence>
<dbReference type="InterPro" id="IPR019844">
    <property type="entry name" value="CSD_CS"/>
</dbReference>
<dbReference type="PIRSF" id="PIRSF002599">
    <property type="entry name" value="Cold_shock_A"/>
    <property type="match status" value="1"/>
</dbReference>
<dbReference type="GO" id="GO:0003676">
    <property type="term" value="F:nucleic acid binding"/>
    <property type="evidence" value="ECO:0007669"/>
    <property type="project" value="InterPro"/>
</dbReference>
<dbReference type="InterPro" id="IPR012156">
    <property type="entry name" value="Cold_shock_CspA"/>
</dbReference>
<dbReference type="Gene3D" id="2.40.50.140">
    <property type="entry name" value="Nucleic acid-binding proteins"/>
    <property type="match status" value="1"/>
</dbReference>
<dbReference type="SUPFAM" id="SSF50249">
    <property type="entry name" value="Nucleic acid-binding proteins"/>
    <property type="match status" value="1"/>
</dbReference>
<organism evidence="5 6">
    <name type="scientific">Pediococcus cellicola</name>
    <dbReference type="NCBI Taxonomy" id="319652"/>
    <lineage>
        <taxon>Bacteria</taxon>
        <taxon>Bacillati</taxon>
        <taxon>Bacillota</taxon>
        <taxon>Bacilli</taxon>
        <taxon>Lactobacillales</taxon>
        <taxon>Lactobacillaceae</taxon>
        <taxon>Pediococcus</taxon>
    </lineage>
</organism>
<dbReference type="GO" id="GO:0005737">
    <property type="term" value="C:cytoplasm"/>
    <property type="evidence" value="ECO:0007669"/>
    <property type="project" value="UniProtKB-SubCell"/>
</dbReference>
<dbReference type="PATRIC" id="fig|319652.3.peg.377"/>
<evidence type="ECO:0000256" key="2">
    <source>
        <dbReference type="ARBA" id="ARBA00022490"/>
    </source>
</evidence>
<gene>
    <name evidence="5" type="ORF">IV80_GL000373</name>
</gene>
<dbReference type="InterPro" id="IPR050181">
    <property type="entry name" value="Cold_shock_domain"/>
</dbReference>
<dbReference type="EMBL" id="JQBR01000010">
    <property type="protein sequence ID" value="KRN65319.1"/>
    <property type="molecule type" value="Genomic_DNA"/>
</dbReference>
<dbReference type="PROSITE" id="PS51857">
    <property type="entry name" value="CSD_2"/>
    <property type="match status" value="1"/>
</dbReference>
<feature type="domain" description="CSD" evidence="4">
    <location>
        <begin position="1"/>
        <end position="65"/>
    </location>
</feature>